<organism evidence="1 2">
    <name type="scientific">Ancylomarina salipaludis</name>
    <dbReference type="NCBI Taxonomy" id="2501299"/>
    <lineage>
        <taxon>Bacteria</taxon>
        <taxon>Pseudomonadati</taxon>
        <taxon>Bacteroidota</taxon>
        <taxon>Bacteroidia</taxon>
        <taxon>Marinilabiliales</taxon>
        <taxon>Marinifilaceae</taxon>
        <taxon>Ancylomarina</taxon>
    </lineage>
</organism>
<dbReference type="PROSITE" id="PS51257">
    <property type="entry name" value="PROKAR_LIPOPROTEIN"/>
    <property type="match status" value="1"/>
</dbReference>
<gene>
    <name evidence="1" type="ORF">EO244_13035</name>
</gene>
<keyword evidence="2" id="KW-1185">Reference proteome</keyword>
<dbReference type="EMBL" id="SAXA01000012">
    <property type="protein sequence ID" value="RXQ91022.1"/>
    <property type="molecule type" value="Genomic_DNA"/>
</dbReference>
<name>A0A4Q1JKK0_9BACT</name>
<dbReference type="Gene3D" id="2.40.128.460">
    <property type="entry name" value="Periplasmic lysozyme inhibitor of I-type lysozyme"/>
    <property type="match status" value="1"/>
</dbReference>
<evidence type="ECO:0008006" key="3">
    <source>
        <dbReference type="Google" id="ProtNLM"/>
    </source>
</evidence>
<dbReference type="InterPro" id="IPR031948">
    <property type="entry name" value="PliI"/>
</dbReference>
<protein>
    <recommendedName>
        <fullName evidence="3">PliI/PliC-like inhibitor of I-type lysozyme</fullName>
    </recommendedName>
</protein>
<evidence type="ECO:0000313" key="2">
    <source>
        <dbReference type="Proteomes" id="UP000289703"/>
    </source>
</evidence>
<reference evidence="1 2" key="1">
    <citation type="submission" date="2019-01" db="EMBL/GenBank/DDBJ databases">
        <title>Ancylomarina salipaludis sp. nov., isolated from a salt marsh.</title>
        <authorList>
            <person name="Yoon J.-H."/>
        </authorList>
    </citation>
    <scope>NUCLEOTIDE SEQUENCE [LARGE SCALE GENOMIC DNA]</scope>
    <source>
        <strain evidence="1 2">SHSM-M15</strain>
    </source>
</reference>
<evidence type="ECO:0000313" key="1">
    <source>
        <dbReference type="EMBL" id="RXQ91022.1"/>
    </source>
</evidence>
<accession>A0A4Q1JKK0</accession>
<proteinExistence type="predicted"/>
<dbReference type="InterPro" id="IPR038643">
    <property type="entry name" value="PliI_sf"/>
</dbReference>
<dbReference type="Proteomes" id="UP000289703">
    <property type="component" value="Unassembled WGS sequence"/>
</dbReference>
<dbReference type="RefSeq" id="WP_129255123.1">
    <property type="nucleotide sequence ID" value="NZ_SAXA01000012.1"/>
</dbReference>
<dbReference type="AlphaFoldDB" id="A0A4Q1JKK0"/>
<dbReference type="CDD" id="cd09632">
    <property type="entry name" value="PliI_like"/>
    <property type="match status" value="1"/>
</dbReference>
<sequence length="331" mass="36664">MIKLKVILVTTAFGIVALSGCKNTVQKNGKDKFENQTVKEINASIYGDYVSDCYANRDEGYDWVAVSIKPAGENKISLSVRSRADKKNPTCTFDAIFYKQNDNLYQTLIDGKEVLLTIQNQSIKLNTKEASDSGILSFYCSGGASLAGLYTKIDGELDRSQIDKTLFSKFLELQGIAFRISSVQNDSCRMLSIAPLGLELDNRVENVAIDGRVIDAEIEDLNSDGSPEVLIYTCSDGSGSYGDVVAYSVNNKKSMSRIYFEPVAQNTKIKPGYMGHDEFALVERSLVQRFPIYKAGDSNANPTGGIRQIEYKLEDGEACRRFVVKQISEYK</sequence>
<comment type="caution">
    <text evidence="1">The sequence shown here is derived from an EMBL/GenBank/DDBJ whole genome shotgun (WGS) entry which is preliminary data.</text>
</comment>
<dbReference type="OrthoDB" id="946181at2"/>
<dbReference type="Pfam" id="PF16743">
    <property type="entry name" value="PliI"/>
    <property type="match status" value="1"/>
</dbReference>